<organism evidence="1 2">
    <name type="scientific">Nocardioides humi</name>
    <dbReference type="NCBI Taxonomy" id="449461"/>
    <lineage>
        <taxon>Bacteria</taxon>
        <taxon>Bacillati</taxon>
        <taxon>Actinomycetota</taxon>
        <taxon>Actinomycetes</taxon>
        <taxon>Propionibacteriales</taxon>
        <taxon>Nocardioidaceae</taxon>
        <taxon>Nocardioides</taxon>
    </lineage>
</organism>
<evidence type="ECO:0000313" key="2">
    <source>
        <dbReference type="Proteomes" id="UP001500842"/>
    </source>
</evidence>
<comment type="caution">
    <text evidence="1">The sequence shown here is derived from an EMBL/GenBank/DDBJ whole genome shotgun (WGS) entry which is preliminary data.</text>
</comment>
<dbReference type="Proteomes" id="UP001500842">
    <property type="component" value="Unassembled WGS sequence"/>
</dbReference>
<proteinExistence type="predicted"/>
<name>A0ABN2BM34_9ACTN</name>
<protein>
    <submittedName>
        <fullName evidence="1">Uncharacterized protein</fullName>
    </submittedName>
</protein>
<evidence type="ECO:0000313" key="1">
    <source>
        <dbReference type="EMBL" id="GAA1543486.1"/>
    </source>
</evidence>
<accession>A0ABN2BM34</accession>
<sequence>MRLVCDQDHAAVDVRTLSITKSWSGIRWGWESGGGRMALDMLVGDRELDPHSFKKTTGVTGVPETVIKAAGKDLRHRYVFHCPSPNCPVNVPAREDSLSAALWAMVDNPELLWREEYVPHHCGWIAGTDRWLPVPETGIVPTHPDDWPPGNYRIVPPSEEPIRARFTGAFLLHLDTLRHILTLV</sequence>
<reference evidence="1 2" key="1">
    <citation type="journal article" date="2019" name="Int. J. Syst. Evol. Microbiol.">
        <title>The Global Catalogue of Microorganisms (GCM) 10K type strain sequencing project: providing services to taxonomists for standard genome sequencing and annotation.</title>
        <authorList>
            <consortium name="The Broad Institute Genomics Platform"/>
            <consortium name="The Broad Institute Genome Sequencing Center for Infectious Disease"/>
            <person name="Wu L."/>
            <person name="Ma J."/>
        </authorList>
    </citation>
    <scope>NUCLEOTIDE SEQUENCE [LARGE SCALE GENOMIC DNA]</scope>
    <source>
        <strain evidence="1 2">JCM 14942</strain>
    </source>
</reference>
<dbReference type="EMBL" id="BAAAOR010000040">
    <property type="protein sequence ID" value="GAA1543486.1"/>
    <property type="molecule type" value="Genomic_DNA"/>
</dbReference>
<gene>
    <name evidence="1" type="ORF">GCM10009788_52470</name>
</gene>
<keyword evidence="2" id="KW-1185">Reference proteome</keyword>